<keyword evidence="2" id="KW-0479">Metal-binding</keyword>
<sequence>MEKSSKEPCLFENPCSAPETPPCPYTPLQNSKEKTQKFSHEDEEENDQQKEAKQATLLDLNVSDDNEGTLGSNCELNLINCLDMGLSKTPSENPPASEAEQRVFSCNYCQRKFYSSQALGGHQNAHRRERTLAKRERLGTHIMASAAAFGQPFWQNYHHHASMSSLPLHGAYNRSLGIQAHSMIQKPSHISSSGLHQGWSRPLFDQQPGIGRLAVGNFYRPTSGLSSRSSVGRFDMVKSETASPAGNEIAGYWIAGSRLKKNQEEKKQLDLSLKL</sequence>
<feature type="domain" description="C2H2-type" evidence="8">
    <location>
        <begin position="104"/>
        <end position="131"/>
    </location>
</feature>
<evidence type="ECO:0000256" key="3">
    <source>
        <dbReference type="ARBA" id="ARBA00022771"/>
    </source>
</evidence>
<dbReference type="PANTHER" id="PTHR47287:SF17">
    <property type="entry name" value="C2H2 AND C2HC ZINC FINGERS SUPERFAMILY PROTEIN"/>
    <property type="match status" value="1"/>
</dbReference>
<dbReference type="PROSITE" id="PS50157">
    <property type="entry name" value="ZINC_FINGER_C2H2_2"/>
    <property type="match status" value="1"/>
</dbReference>
<dbReference type="EMBL" id="JARAOO010000008">
    <property type="protein sequence ID" value="KAJ7958530.1"/>
    <property type="molecule type" value="Genomic_DNA"/>
</dbReference>
<dbReference type="KEGG" id="qsa:O6P43_019243"/>
<evidence type="ECO:0000256" key="7">
    <source>
        <dbReference type="SAM" id="MobiDB-lite"/>
    </source>
</evidence>
<dbReference type="Proteomes" id="UP001163823">
    <property type="component" value="Chromosome 8"/>
</dbReference>
<dbReference type="PROSITE" id="PS00028">
    <property type="entry name" value="ZINC_FINGER_C2H2_1"/>
    <property type="match status" value="1"/>
</dbReference>
<accession>A0AAD7PKX6</accession>
<keyword evidence="10" id="KW-1185">Reference proteome</keyword>
<evidence type="ECO:0000259" key="8">
    <source>
        <dbReference type="PROSITE" id="PS50157"/>
    </source>
</evidence>
<name>A0AAD7PKX6_QUISA</name>
<dbReference type="GO" id="GO:0008270">
    <property type="term" value="F:zinc ion binding"/>
    <property type="evidence" value="ECO:0007669"/>
    <property type="project" value="UniProtKB-KW"/>
</dbReference>
<keyword evidence="3 6" id="KW-0863">Zinc-finger</keyword>
<dbReference type="Gene3D" id="3.30.160.60">
    <property type="entry name" value="Classic Zinc Finger"/>
    <property type="match status" value="1"/>
</dbReference>
<dbReference type="GO" id="GO:0005634">
    <property type="term" value="C:nucleus"/>
    <property type="evidence" value="ECO:0007669"/>
    <property type="project" value="UniProtKB-SubCell"/>
</dbReference>
<comment type="caution">
    <text evidence="9">The sequence shown here is derived from an EMBL/GenBank/DDBJ whole genome shotgun (WGS) entry which is preliminary data.</text>
</comment>
<reference evidence="9" key="1">
    <citation type="journal article" date="2023" name="Science">
        <title>Elucidation of the pathway for biosynthesis of saponin adjuvants from the soapbark tree.</title>
        <authorList>
            <person name="Reed J."/>
            <person name="Orme A."/>
            <person name="El-Demerdash A."/>
            <person name="Owen C."/>
            <person name="Martin L.B.B."/>
            <person name="Misra R.C."/>
            <person name="Kikuchi S."/>
            <person name="Rejzek M."/>
            <person name="Martin A.C."/>
            <person name="Harkess A."/>
            <person name="Leebens-Mack J."/>
            <person name="Louveau T."/>
            <person name="Stephenson M.J."/>
            <person name="Osbourn A."/>
        </authorList>
    </citation>
    <scope>NUCLEOTIDE SEQUENCE</scope>
    <source>
        <strain evidence="9">S10</strain>
    </source>
</reference>
<dbReference type="AlphaFoldDB" id="A0AAD7PKX6"/>
<feature type="compositionally biased region" description="Basic and acidic residues" evidence="7">
    <location>
        <begin position="31"/>
        <end position="40"/>
    </location>
</feature>
<evidence type="ECO:0000313" key="10">
    <source>
        <dbReference type="Proteomes" id="UP001163823"/>
    </source>
</evidence>
<comment type="subcellular location">
    <subcellularLocation>
        <location evidence="1">Nucleus</location>
    </subcellularLocation>
</comment>
<dbReference type="InterPro" id="IPR036236">
    <property type="entry name" value="Znf_C2H2_sf"/>
</dbReference>
<keyword evidence="5" id="KW-0539">Nucleus</keyword>
<organism evidence="9 10">
    <name type="scientific">Quillaja saponaria</name>
    <name type="common">Soap bark tree</name>
    <dbReference type="NCBI Taxonomy" id="32244"/>
    <lineage>
        <taxon>Eukaryota</taxon>
        <taxon>Viridiplantae</taxon>
        <taxon>Streptophyta</taxon>
        <taxon>Embryophyta</taxon>
        <taxon>Tracheophyta</taxon>
        <taxon>Spermatophyta</taxon>
        <taxon>Magnoliopsida</taxon>
        <taxon>eudicotyledons</taxon>
        <taxon>Gunneridae</taxon>
        <taxon>Pentapetalae</taxon>
        <taxon>rosids</taxon>
        <taxon>fabids</taxon>
        <taxon>Fabales</taxon>
        <taxon>Quillajaceae</taxon>
        <taxon>Quillaja</taxon>
    </lineage>
</organism>
<dbReference type="PANTHER" id="PTHR47287">
    <property type="entry name" value="C2H2 AND C2HC ZINC FINGERS SUPERFAMILY PROTEIN"/>
    <property type="match status" value="1"/>
</dbReference>
<evidence type="ECO:0000256" key="4">
    <source>
        <dbReference type="ARBA" id="ARBA00022833"/>
    </source>
</evidence>
<evidence type="ECO:0000256" key="5">
    <source>
        <dbReference type="ARBA" id="ARBA00023242"/>
    </source>
</evidence>
<keyword evidence="4" id="KW-0862">Zinc</keyword>
<dbReference type="SUPFAM" id="SSF57667">
    <property type="entry name" value="beta-beta-alpha zinc fingers"/>
    <property type="match status" value="1"/>
</dbReference>
<protein>
    <submittedName>
        <fullName evidence="9">Zinc finger protein</fullName>
    </submittedName>
</protein>
<evidence type="ECO:0000256" key="1">
    <source>
        <dbReference type="ARBA" id="ARBA00004123"/>
    </source>
</evidence>
<dbReference type="InterPro" id="IPR013087">
    <property type="entry name" value="Znf_C2H2_type"/>
</dbReference>
<evidence type="ECO:0000256" key="2">
    <source>
        <dbReference type="ARBA" id="ARBA00022723"/>
    </source>
</evidence>
<evidence type="ECO:0000256" key="6">
    <source>
        <dbReference type="PROSITE-ProRule" id="PRU00042"/>
    </source>
</evidence>
<feature type="region of interest" description="Disordered" evidence="7">
    <location>
        <begin position="1"/>
        <end position="52"/>
    </location>
</feature>
<gene>
    <name evidence="9" type="ORF">O6P43_019243</name>
</gene>
<dbReference type="GO" id="GO:0009788">
    <property type="term" value="P:negative regulation of abscisic acid-activated signaling pathway"/>
    <property type="evidence" value="ECO:0007669"/>
    <property type="project" value="InterPro"/>
</dbReference>
<dbReference type="InterPro" id="IPR044246">
    <property type="entry name" value="ZFP3-like"/>
</dbReference>
<proteinExistence type="predicted"/>
<evidence type="ECO:0000313" key="9">
    <source>
        <dbReference type="EMBL" id="KAJ7958530.1"/>
    </source>
</evidence>